<accession>D3UXP5</accession>
<proteinExistence type="predicted"/>
<dbReference type="EMBL" id="FN667741">
    <property type="protein sequence ID" value="CBJ80420.1"/>
    <property type="molecule type" value="Genomic_DNA"/>
</dbReference>
<dbReference type="HOGENOM" id="CLU_2739147_0_0_6"/>
<dbReference type="AlphaFoldDB" id="D3UXP5"/>
<organism evidence="2 3">
    <name type="scientific">Xenorhabdus bovienii (strain SS-2004)</name>
    <name type="common">Xenorhabdus nematophila subsp. bovienii</name>
    <dbReference type="NCBI Taxonomy" id="406818"/>
    <lineage>
        <taxon>Bacteria</taxon>
        <taxon>Pseudomonadati</taxon>
        <taxon>Pseudomonadota</taxon>
        <taxon>Gammaproteobacteria</taxon>
        <taxon>Enterobacterales</taxon>
        <taxon>Morganellaceae</taxon>
        <taxon>Xenorhabdus</taxon>
    </lineage>
</organism>
<dbReference type="STRING" id="406818.XBJ1_1287"/>
<name>D3UXP5_XENBS</name>
<evidence type="ECO:0000313" key="2">
    <source>
        <dbReference type="EMBL" id="CBJ80420.1"/>
    </source>
</evidence>
<keyword evidence="1" id="KW-1133">Transmembrane helix</keyword>
<protein>
    <submittedName>
        <fullName evidence="2">Uncharacterized protein</fullName>
    </submittedName>
</protein>
<keyword evidence="1" id="KW-0472">Membrane</keyword>
<keyword evidence="1" id="KW-0812">Transmembrane</keyword>
<gene>
    <name evidence="2" type="ordered locus">XBJ1_1287</name>
</gene>
<evidence type="ECO:0000313" key="3">
    <source>
        <dbReference type="Proteomes" id="UP000002045"/>
    </source>
</evidence>
<sequence>MQMPAVECASAIITTPIVVAVSGFIVLLHGKAASNFHRHSISRPNNIPLTKIAFAKRLARSRAKFALLFVL</sequence>
<dbReference type="Proteomes" id="UP000002045">
    <property type="component" value="Chromosome"/>
</dbReference>
<reference evidence="2" key="1">
    <citation type="journal article" date="2011" name="PLoS ONE">
        <title>The entomopathogenic bacterial endosymbionts xenorhabdus and photorhabdus: convergent lifestyles from divergent genomes.</title>
        <authorList>
            <person name="Chaston J.M."/>
            <person name="Suen G."/>
            <person name="Tucker S.L."/>
            <person name="Andersen A.W."/>
            <person name="Bhasin A."/>
            <person name="Bode E."/>
            <person name="Bode H.B."/>
            <person name="Brachmann A.O."/>
            <person name="Cowles C.E."/>
            <person name="Cowles K.N."/>
            <person name="Darby C."/>
            <person name="de Leon L."/>
            <person name="Drace K."/>
            <person name="Du Z."/>
            <person name="Givaudan A."/>
            <person name="Herbert Tran E.E."/>
            <person name="Jewell K.A."/>
            <person name="Knack J.J."/>
            <person name="Krasomil-Osterfeld K.C."/>
            <person name="Kukor R."/>
            <person name="Lanois A."/>
            <person name="Latreille P."/>
            <person name="Leimgruber N.K."/>
            <person name="Lipke C.M."/>
            <person name="Liu R."/>
            <person name="Lu X."/>
            <person name="Martens E.C."/>
            <person name="Marri P.R."/>
            <person name="Medigue C."/>
            <person name="Menard M.L."/>
            <person name="Miller N.M."/>
            <person name="Morales-Soto N."/>
            <person name="Norton S."/>
            <person name="Ogier J.C."/>
            <person name="Orchard S.S."/>
            <person name="Park D."/>
            <person name="Park Y."/>
            <person name="Qurollo B.A."/>
            <person name="Sugar D.R."/>
            <person name="Richards G.R."/>
            <person name="Rouy Z."/>
            <person name="Slominski B."/>
            <person name="Slominski K."/>
            <person name="Snyder H."/>
            <person name="Tjaden B.C."/>
            <person name="van der Hoeven R."/>
            <person name="Welch R.D."/>
            <person name="Wheeler C."/>
            <person name="Xiang B."/>
            <person name="Barbazuk B."/>
            <person name="Gaudriault S."/>
            <person name="Goodner B."/>
            <person name="Slater S.C."/>
            <person name="Forst S."/>
            <person name="Goldman B.S."/>
            <person name="Goodrich-Blair H."/>
        </authorList>
    </citation>
    <scope>NUCLEOTIDE SEQUENCE [LARGE SCALE GENOMIC DNA]</scope>
    <source>
        <strain evidence="2">SS-2004</strain>
    </source>
</reference>
<evidence type="ECO:0000256" key="1">
    <source>
        <dbReference type="SAM" id="Phobius"/>
    </source>
</evidence>
<dbReference type="KEGG" id="xbo:XBJ1_1287"/>
<feature type="transmembrane region" description="Helical" evidence="1">
    <location>
        <begin position="12"/>
        <end position="30"/>
    </location>
</feature>